<dbReference type="EMBL" id="QLMA01000001">
    <property type="protein sequence ID" value="RAJ88078.1"/>
    <property type="molecule type" value="Genomic_DNA"/>
</dbReference>
<proteinExistence type="predicted"/>
<dbReference type="OrthoDB" id="135231at2"/>
<dbReference type="Gene3D" id="3.40.50.1820">
    <property type="entry name" value="alpha/beta hydrolase"/>
    <property type="match status" value="1"/>
</dbReference>
<comment type="caution">
    <text evidence="2">The sequence shown here is derived from an EMBL/GenBank/DDBJ whole genome shotgun (WGS) entry which is preliminary data.</text>
</comment>
<name>A0A327WD69_9BACT</name>
<dbReference type="InterPro" id="IPR000073">
    <property type="entry name" value="AB_hydrolase_1"/>
</dbReference>
<gene>
    <name evidence="2" type="ORF">CLV59_101843</name>
</gene>
<accession>A0A327WD69</accession>
<reference evidence="2 3" key="1">
    <citation type="submission" date="2018-06" db="EMBL/GenBank/DDBJ databases">
        <title>Genomic Encyclopedia of Archaeal and Bacterial Type Strains, Phase II (KMG-II): from individual species to whole genera.</title>
        <authorList>
            <person name="Goeker M."/>
        </authorList>
    </citation>
    <scope>NUCLEOTIDE SEQUENCE [LARGE SCALE GENOMIC DNA]</scope>
    <source>
        <strain evidence="2 3">DSM 29821</strain>
    </source>
</reference>
<feature type="domain" description="AB hydrolase-1" evidence="1">
    <location>
        <begin position="24"/>
        <end position="176"/>
    </location>
</feature>
<dbReference type="PANTHER" id="PTHR43689">
    <property type="entry name" value="HYDROLASE"/>
    <property type="match status" value="1"/>
</dbReference>
<sequence length="255" mass="28641">MHQHLHIQNTRLHSFSFIIDENRPTIVFLHDSLGCVTLWRSFPQQLGEMTQCNVLVYDRQGYGQSDPFTTSSRTNDYMEQEADTLMLLLETCALTNVILFGHSDGGSIALIAAGKYPDRIKGVITEGAHIFVEEITLNGIREAVKLYQHTDLKKKLEKYHGDKTEAVFHMWADTWLSNAFRSWDITDFLPGIKCPVLVIQGESDEYGTIAQVEGIAQQVSGEASVYMIPGIGHTPHKEAAQPVLDRAAVFIQSLY</sequence>
<organism evidence="2 3">
    <name type="scientific">Chitinophaga dinghuensis</name>
    <dbReference type="NCBI Taxonomy" id="1539050"/>
    <lineage>
        <taxon>Bacteria</taxon>
        <taxon>Pseudomonadati</taxon>
        <taxon>Bacteroidota</taxon>
        <taxon>Chitinophagia</taxon>
        <taxon>Chitinophagales</taxon>
        <taxon>Chitinophagaceae</taxon>
        <taxon>Chitinophaga</taxon>
    </lineage>
</organism>
<protein>
    <submittedName>
        <fullName evidence="2">Pimeloyl-ACP methyl ester carboxylesterase</fullName>
    </submittedName>
</protein>
<evidence type="ECO:0000313" key="3">
    <source>
        <dbReference type="Proteomes" id="UP000249819"/>
    </source>
</evidence>
<dbReference type="InterPro" id="IPR029058">
    <property type="entry name" value="AB_hydrolase_fold"/>
</dbReference>
<dbReference type="Pfam" id="PF00561">
    <property type="entry name" value="Abhydrolase_1"/>
    <property type="match status" value="1"/>
</dbReference>
<dbReference type="PANTHER" id="PTHR43689:SF8">
    <property type="entry name" value="ALPHA_BETA-HYDROLASES SUPERFAMILY PROTEIN"/>
    <property type="match status" value="1"/>
</dbReference>
<dbReference type="RefSeq" id="WP_111590730.1">
    <property type="nucleotide sequence ID" value="NZ_QLMA01000001.1"/>
</dbReference>
<evidence type="ECO:0000313" key="2">
    <source>
        <dbReference type="EMBL" id="RAJ88078.1"/>
    </source>
</evidence>
<dbReference type="SUPFAM" id="SSF53474">
    <property type="entry name" value="alpha/beta-Hydrolases"/>
    <property type="match status" value="1"/>
</dbReference>
<dbReference type="PRINTS" id="PR00111">
    <property type="entry name" value="ABHYDROLASE"/>
</dbReference>
<keyword evidence="3" id="KW-1185">Reference proteome</keyword>
<evidence type="ECO:0000259" key="1">
    <source>
        <dbReference type="Pfam" id="PF00561"/>
    </source>
</evidence>
<dbReference type="AlphaFoldDB" id="A0A327WD69"/>
<dbReference type="Proteomes" id="UP000249819">
    <property type="component" value="Unassembled WGS sequence"/>
</dbReference>